<dbReference type="STRING" id="1324352.OK18_00605"/>
<dbReference type="RefSeq" id="WP_053326728.1">
    <property type="nucleotide sequence ID" value="NZ_CP009928.1"/>
</dbReference>
<reference evidence="2 3" key="1">
    <citation type="submission" date="2014-11" db="EMBL/GenBank/DDBJ databases">
        <authorList>
            <person name="Park G.-S."/>
            <person name="Hong S.-J."/>
            <person name="Jung B.K."/>
            <person name="Khan A.R."/>
            <person name="Kwak Y."/>
            <person name="Shin J.-H."/>
        </authorList>
    </citation>
    <scope>NUCLEOTIDE SEQUENCE [LARGE SCALE GENOMIC DNA]</scope>
    <source>
        <strain evidence="2 3">DSM 27622</strain>
    </source>
</reference>
<dbReference type="Proteomes" id="UP000035213">
    <property type="component" value="Chromosome"/>
</dbReference>
<dbReference type="EMBL" id="CP009928">
    <property type="protein sequence ID" value="AKK71335.1"/>
    <property type="molecule type" value="Genomic_DNA"/>
</dbReference>
<sequence>MEMNLPEIEIAGTTFFFDINEIALVQKNDPENKIYFNNMWDHGDFYAFHYSPKTKNYHPVRFRPEGYSDGEVEKLGQLLMNNPVEYVEIPRLGKLDPSGMCQKYGCTREDLLIKSDFEIMVNQDIFKSRMEGAPVTIELAGITYEIDLKYNCLRPKDERVEEIFLDNYHYDSYIEDAGVYHLLYNIQERRAQSSWPDGTDGFAILEIPNLFRLDPIGANLYYGGDPHWGLLYETLKMHHVADTVPWEDYNLEVMDDELLKIRKDLEDKKQDGQPVINIMGDVFIVDVEQYRLYQKGNEGNVLSLHDWQEVEGGYGFYYDTALKNIPRERYDLETTHYVEIPEFTKMAPMEVAEKEKITLRKALVMTDFELMVNKYTFENRLNGQLPYLLLEGNKFLVDVKNGLLRPEYQGNSPEIELSAIQKYYQADQDCYHIPYNPVTRTMEDLEYRQITDLPKDVVMLSFPSERLMDPVGWNIKHGFDPRIGLKTIGLRNTIIAGRLSDLRTEKSFGQTKRNDVPPKRIKQKRGRGL</sequence>
<gene>
    <name evidence="2" type="ORF">OK18_00605</name>
</gene>
<evidence type="ECO:0000313" key="3">
    <source>
        <dbReference type="Proteomes" id="UP000035213"/>
    </source>
</evidence>
<name>A0A0G3LY72_CHRGL</name>
<feature type="compositionally biased region" description="Basic residues" evidence="1">
    <location>
        <begin position="519"/>
        <end position="529"/>
    </location>
</feature>
<dbReference type="KEGG" id="cgn:OK18_00605"/>
<evidence type="ECO:0000313" key="2">
    <source>
        <dbReference type="EMBL" id="AKK71335.1"/>
    </source>
</evidence>
<dbReference type="PATRIC" id="fig|1324352.5.peg.129"/>
<dbReference type="AlphaFoldDB" id="A0A0G3LY72"/>
<feature type="compositionally biased region" description="Basic and acidic residues" evidence="1">
    <location>
        <begin position="506"/>
        <end position="518"/>
    </location>
</feature>
<dbReference type="OrthoDB" id="771660at2"/>
<organism evidence="2 3">
    <name type="scientific">Chryseobacterium gallinarum</name>
    <dbReference type="NCBI Taxonomy" id="1324352"/>
    <lineage>
        <taxon>Bacteria</taxon>
        <taxon>Pseudomonadati</taxon>
        <taxon>Bacteroidota</taxon>
        <taxon>Flavobacteriia</taxon>
        <taxon>Flavobacteriales</taxon>
        <taxon>Weeksellaceae</taxon>
        <taxon>Chryseobacterium group</taxon>
        <taxon>Chryseobacterium</taxon>
    </lineage>
</organism>
<feature type="region of interest" description="Disordered" evidence="1">
    <location>
        <begin position="506"/>
        <end position="529"/>
    </location>
</feature>
<protein>
    <submittedName>
        <fullName evidence="2">Uncharacterized protein</fullName>
    </submittedName>
</protein>
<evidence type="ECO:0000256" key="1">
    <source>
        <dbReference type="SAM" id="MobiDB-lite"/>
    </source>
</evidence>
<accession>A0A0G3LY72</accession>
<proteinExistence type="predicted"/>